<keyword evidence="10 15" id="KW-0812">Transmembrane</keyword>
<evidence type="ECO:0000256" key="12">
    <source>
        <dbReference type="ARBA" id="ARBA00022989"/>
    </source>
</evidence>
<dbReference type="InterPro" id="IPR029503">
    <property type="entry name" value="PTS_EIIB_mannitol"/>
</dbReference>
<feature type="domain" description="PTS EIIC type-2" evidence="17">
    <location>
        <begin position="18"/>
        <end position="351"/>
    </location>
</feature>
<dbReference type="GO" id="GO:0090563">
    <property type="term" value="F:protein-phosphocysteine-sugar phosphotransferase activity"/>
    <property type="evidence" value="ECO:0007669"/>
    <property type="project" value="TreeGrafter"/>
</dbReference>
<evidence type="ECO:0000256" key="1">
    <source>
        <dbReference type="ARBA" id="ARBA00002434"/>
    </source>
</evidence>
<feature type="transmembrane region" description="Helical" evidence="15">
    <location>
        <begin position="91"/>
        <end position="118"/>
    </location>
</feature>
<keyword evidence="12 15" id="KW-1133">Transmembrane helix</keyword>
<dbReference type="PROSITE" id="PS51104">
    <property type="entry name" value="PTS_EIIC_TYPE_2"/>
    <property type="match status" value="1"/>
</dbReference>
<comment type="subcellular location">
    <subcellularLocation>
        <location evidence="2">Cell membrane</location>
        <topology evidence="2">Multi-pass membrane protein</topology>
    </subcellularLocation>
</comment>
<dbReference type="PANTHER" id="PTHR30181:SF3">
    <property type="entry name" value="MULTIPHOSPHORYL TRANSFER PROTEIN"/>
    <property type="match status" value="1"/>
</dbReference>
<keyword evidence="4" id="KW-0813">Transport</keyword>
<dbReference type="InterPro" id="IPR013011">
    <property type="entry name" value="PTS_EIIB_2"/>
</dbReference>
<evidence type="ECO:0000256" key="9">
    <source>
        <dbReference type="ARBA" id="ARBA00022683"/>
    </source>
</evidence>
<evidence type="ECO:0000256" key="10">
    <source>
        <dbReference type="ARBA" id="ARBA00022692"/>
    </source>
</evidence>
<dbReference type="InterPro" id="IPR003352">
    <property type="entry name" value="PTS_EIIC"/>
</dbReference>
<name>A0A242JZY0_9ENTE</name>
<dbReference type="PANTHER" id="PTHR30181">
    <property type="entry name" value="MANNITOL PERMEASE IIC COMPONENT"/>
    <property type="match status" value="1"/>
</dbReference>
<keyword evidence="11" id="KW-0418">Kinase</keyword>
<evidence type="ECO:0000256" key="15">
    <source>
        <dbReference type="SAM" id="Phobius"/>
    </source>
</evidence>
<dbReference type="STRING" id="1987383.A5844_001962"/>
<gene>
    <name evidence="18" type="ORF">A5844_001962</name>
</gene>
<protein>
    <recommendedName>
        <fullName evidence="3">PTS system mannitol-specific EIICB component</fullName>
    </recommendedName>
    <alternativeName>
        <fullName evidence="14">EIICB-Mtl</fullName>
    </alternativeName>
</protein>
<reference evidence="18 19" key="1">
    <citation type="submission" date="2017-05" db="EMBL/GenBank/DDBJ databases">
        <title>The Genome Sequence of Enterococcus sp. 10A9_DIV0425.</title>
        <authorList>
            <consortium name="The Broad Institute Genomics Platform"/>
            <consortium name="The Broad Institute Genomic Center for Infectious Diseases"/>
            <person name="Earl A."/>
            <person name="Manson A."/>
            <person name="Schwartman J."/>
            <person name="Gilmore M."/>
            <person name="Abouelleil A."/>
            <person name="Cao P."/>
            <person name="Chapman S."/>
            <person name="Cusick C."/>
            <person name="Shea T."/>
            <person name="Young S."/>
            <person name="Neafsey D."/>
            <person name="Nusbaum C."/>
            <person name="Birren B."/>
        </authorList>
    </citation>
    <scope>NUCLEOTIDE SEQUENCE [LARGE SCALE GENOMIC DNA]</scope>
    <source>
        <strain evidence="18 19">10A9_DIV0425</strain>
    </source>
</reference>
<evidence type="ECO:0000256" key="6">
    <source>
        <dbReference type="ARBA" id="ARBA00022553"/>
    </source>
</evidence>
<dbReference type="InterPro" id="IPR050893">
    <property type="entry name" value="Sugar_PTS"/>
</dbReference>
<comment type="caution">
    <text evidence="18">The sequence shown here is derived from an EMBL/GenBank/DDBJ whole genome shotgun (WGS) entry which is preliminary data.</text>
</comment>
<evidence type="ECO:0000256" key="2">
    <source>
        <dbReference type="ARBA" id="ARBA00004651"/>
    </source>
</evidence>
<dbReference type="AlphaFoldDB" id="A0A242JZY0"/>
<keyword evidence="9" id="KW-0598">Phosphotransferase system</keyword>
<evidence type="ECO:0000256" key="5">
    <source>
        <dbReference type="ARBA" id="ARBA00022475"/>
    </source>
</evidence>
<comment type="function">
    <text evidence="1">The phosphoenolpyruvate-dependent sugar phosphotransferase system (sugar PTS), a major carbohydrate active transport system, catalyzes the phosphorylation of incoming sugar substrates concomitantly with their translocation across the cell membrane. The enzyme II CmtAB PTS system is involved in D-mannitol transport.</text>
</comment>
<evidence type="ECO:0000256" key="11">
    <source>
        <dbReference type="ARBA" id="ARBA00022777"/>
    </source>
</evidence>
<evidence type="ECO:0000313" key="18">
    <source>
        <dbReference type="EMBL" id="OTP10263.1"/>
    </source>
</evidence>
<evidence type="ECO:0000256" key="13">
    <source>
        <dbReference type="ARBA" id="ARBA00023136"/>
    </source>
</evidence>
<keyword evidence="8" id="KW-0808">Transferase</keyword>
<evidence type="ECO:0000256" key="3">
    <source>
        <dbReference type="ARBA" id="ARBA00021825"/>
    </source>
</evidence>
<keyword evidence="6" id="KW-0597">Phosphoprotein</keyword>
<dbReference type="GO" id="GO:0022872">
    <property type="term" value="F:protein-N(PI)-phosphohistidine-mannitol phosphotransferase system transmembrane transporter activity"/>
    <property type="evidence" value="ECO:0007669"/>
    <property type="project" value="InterPro"/>
</dbReference>
<feature type="transmembrane region" description="Helical" evidence="15">
    <location>
        <begin position="138"/>
        <end position="158"/>
    </location>
</feature>
<dbReference type="PROSITE" id="PS51099">
    <property type="entry name" value="PTS_EIIB_TYPE_2"/>
    <property type="match status" value="1"/>
</dbReference>
<keyword evidence="13 15" id="KW-0472">Membrane</keyword>
<evidence type="ECO:0000259" key="17">
    <source>
        <dbReference type="PROSITE" id="PS51104"/>
    </source>
</evidence>
<dbReference type="SUPFAM" id="SSF52794">
    <property type="entry name" value="PTS system IIB component-like"/>
    <property type="match status" value="1"/>
</dbReference>
<dbReference type="InterPro" id="IPR013014">
    <property type="entry name" value="PTS_EIIC_2"/>
</dbReference>
<evidence type="ECO:0000256" key="4">
    <source>
        <dbReference type="ARBA" id="ARBA00022448"/>
    </source>
</evidence>
<dbReference type="CDD" id="cd05567">
    <property type="entry name" value="PTS_IIB_mannitol"/>
    <property type="match status" value="1"/>
</dbReference>
<evidence type="ECO:0000256" key="14">
    <source>
        <dbReference type="ARBA" id="ARBA00033349"/>
    </source>
</evidence>
<proteinExistence type="predicted"/>
<dbReference type="InterPro" id="IPR036095">
    <property type="entry name" value="PTS_EIIB-like_sf"/>
</dbReference>
<organism evidence="18 19">
    <name type="scientific">Candidatus Enterococcus wittei</name>
    <dbReference type="NCBI Taxonomy" id="1987383"/>
    <lineage>
        <taxon>Bacteria</taxon>
        <taxon>Bacillati</taxon>
        <taxon>Bacillota</taxon>
        <taxon>Bacilli</taxon>
        <taxon>Lactobacillales</taxon>
        <taxon>Enterococcaceae</taxon>
        <taxon>Enterococcus</taxon>
    </lineage>
</organism>
<feature type="domain" description="PTS EIIB type-2" evidence="16">
    <location>
        <begin position="364"/>
        <end position="456"/>
    </location>
</feature>
<dbReference type="GO" id="GO:0016301">
    <property type="term" value="F:kinase activity"/>
    <property type="evidence" value="ECO:0007669"/>
    <property type="project" value="UniProtKB-KW"/>
</dbReference>
<evidence type="ECO:0000256" key="7">
    <source>
        <dbReference type="ARBA" id="ARBA00022597"/>
    </source>
</evidence>
<dbReference type="GO" id="GO:0009401">
    <property type="term" value="P:phosphoenolpyruvate-dependent sugar phosphotransferase system"/>
    <property type="evidence" value="ECO:0007669"/>
    <property type="project" value="UniProtKB-KW"/>
</dbReference>
<feature type="transmembrane region" description="Helical" evidence="15">
    <location>
        <begin position="273"/>
        <end position="292"/>
    </location>
</feature>
<keyword evidence="5" id="KW-1003">Cell membrane</keyword>
<keyword evidence="19" id="KW-1185">Reference proteome</keyword>
<dbReference type="Gene3D" id="3.40.50.2300">
    <property type="match status" value="2"/>
</dbReference>
<evidence type="ECO:0000313" key="19">
    <source>
        <dbReference type="Proteomes" id="UP000194933"/>
    </source>
</evidence>
<sequence>MKALPVRSRIKLKCFSQLMHYFKQMLMPNLSIFITWGLLSIITNNLSGELQRNLLEVNHWLTYLLLPILISYSGAKIFNQKAAVAGAIASLGMIVVSDFAPIFGAMVIGLLTGSGFQWLYKWVSPRIKPGYEMLVNNLLVGVSGGLTCIMGILIIQPVVERSLMNIGALVYWLIEKNLLPFISLIIEPLKIFFLNNVINHGILTPLGLELSQKTGHSILFLMEANPGPGVGVLAAMILFAEKEKSIKASGALMIQAIGGIHEIYFPFVLMQPALFFAVILGGATGTLTFQWLDIGLSTPVSPGSLVVILANTPPLQILGVTLGIFLSALVTFTCASILLKKHKPTPVKSTSSKKELSMNNESISEIIFACDAGMGSSAMGAALLQKQLAFDHIRIPITYRSIAELKKNPEQLVVVQENFLPLAKEKVEDSQILPVTHFLEIDEYLPLIKQRINNQPSQELAKQTVQSRKGKVQKVVFLYEKNRRGSQTMGMIVLSRIAKEHQVFLDIQKEAIEQLIEEEQILYVTDQMIAKNYSLEERVKHLLIVDHFVGTQEYAKLVKEVDIDVFVTQREATTDRTHH</sequence>
<dbReference type="Proteomes" id="UP000194933">
    <property type="component" value="Unassembled WGS sequence"/>
</dbReference>
<accession>A0A242JZY0</accession>
<evidence type="ECO:0000259" key="16">
    <source>
        <dbReference type="PROSITE" id="PS51099"/>
    </source>
</evidence>
<dbReference type="GO" id="GO:0005886">
    <property type="term" value="C:plasma membrane"/>
    <property type="evidence" value="ECO:0007669"/>
    <property type="project" value="UniProtKB-SubCell"/>
</dbReference>
<feature type="transmembrane region" description="Helical" evidence="15">
    <location>
        <begin position="60"/>
        <end position="79"/>
    </location>
</feature>
<feature type="transmembrane region" description="Helical" evidence="15">
    <location>
        <begin position="317"/>
        <end position="339"/>
    </location>
</feature>
<dbReference type="EMBL" id="NGMO01000003">
    <property type="protein sequence ID" value="OTP10263.1"/>
    <property type="molecule type" value="Genomic_DNA"/>
</dbReference>
<evidence type="ECO:0000256" key="8">
    <source>
        <dbReference type="ARBA" id="ARBA00022679"/>
    </source>
</evidence>
<feature type="transmembrane region" description="Helical" evidence="15">
    <location>
        <begin position="21"/>
        <end position="40"/>
    </location>
</feature>
<dbReference type="Pfam" id="PF02378">
    <property type="entry name" value="PTS_EIIC"/>
    <property type="match status" value="1"/>
</dbReference>
<keyword evidence="7" id="KW-0762">Sugar transport</keyword>